<keyword evidence="1" id="KW-0805">Transcription regulation</keyword>
<evidence type="ECO:0000313" key="6">
    <source>
        <dbReference type="EMBL" id="KJL30103.1"/>
    </source>
</evidence>
<protein>
    <submittedName>
        <fullName evidence="6">HTH-type transcriptional regulator BetI</fullName>
    </submittedName>
</protein>
<dbReference type="EMBL" id="JYIW01000021">
    <property type="protein sequence ID" value="KJL30103.1"/>
    <property type="molecule type" value="Genomic_DNA"/>
</dbReference>
<evidence type="ECO:0000256" key="2">
    <source>
        <dbReference type="ARBA" id="ARBA00023125"/>
    </source>
</evidence>
<evidence type="ECO:0000256" key="4">
    <source>
        <dbReference type="PROSITE-ProRule" id="PRU00335"/>
    </source>
</evidence>
<dbReference type="PANTHER" id="PTHR30055">
    <property type="entry name" value="HTH-TYPE TRANSCRIPTIONAL REGULATOR RUTR"/>
    <property type="match status" value="1"/>
</dbReference>
<dbReference type="Gene3D" id="1.10.357.10">
    <property type="entry name" value="Tetracycline Repressor, domain 2"/>
    <property type="match status" value="1"/>
</dbReference>
<dbReference type="PATRIC" id="fig|82380.11.peg.1278"/>
<dbReference type="InterPro" id="IPR001647">
    <property type="entry name" value="HTH_TetR"/>
</dbReference>
<name>A0A0F0LAD8_9MICO</name>
<accession>A0A0F0LAD8</accession>
<dbReference type="InterPro" id="IPR050109">
    <property type="entry name" value="HTH-type_TetR-like_transc_reg"/>
</dbReference>
<evidence type="ECO:0000313" key="7">
    <source>
        <dbReference type="Proteomes" id="UP000033640"/>
    </source>
</evidence>
<dbReference type="GO" id="GO:0003700">
    <property type="term" value="F:DNA-binding transcription factor activity"/>
    <property type="evidence" value="ECO:0007669"/>
    <property type="project" value="TreeGrafter"/>
</dbReference>
<evidence type="ECO:0000256" key="3">
    <source>
        <dbReference type="ARBA" id="ARBA00023163"/>
    </source>
</evidence>
<dbReference type="Pfam" id="PF00440">
    <property type="entry name" value="TetR_N"/>
    <property type="match status" value="1"/>
</dbReference>
<feature type="DNA-binding region" description="H-T-H motif" evidence="4">
    <location>
        <begin position="42"/>
        <end position="61"/>
    </location>
</feature>
<dbReference type="InterPro" id="IPR009057">
    <property type="entry name" value="Homeodomain-like_sf"/>
</dbReference>
<dbReference type="InterPro" id="IPR025996">
    <property type="entry name" value="MT1864/Rv1816-like_C"/>
</dbReference>
<dbReference type="SUPFAM" id="SSF48498">
    <property type="entry name" value="Tetracyclin repressor-like, C-terminal domain"/>
    <property type="match status" value="1"/>
</dbReference>
<proteinExistence type="predicted"/>
<dbReference type="PANTHER" id="PTHR30055:SF220">
    <property type="entry name" value="TETR-FAMILY REGULATORY PROTEIN"/>
    <property type="match status" value="1"/>
</dbReference>
<dbReference type="SUPFAM" id="SSF46689">
    <property type="entry name" value="Homeodomain-like"/>
    <property type="match status" value="1"/>
</dbReference>
<feature type="domain" description="HTH tetR-type" evidence="5">
    <location>
        <begin position="19"/>
        <end position="79"/>
    </location>
</feature>
<dbReference type="GO" id="GO:0000976">
    <property type="term" value="F:transcription cis-regulatory region binding"/>
    <property type="evidence" value="ECO:0007669"/>
    <property type="project" value="TreeGrafter"/>
</dbReference>
<evidence type="ECO:0000259" key="5">
    <source>
        <dbReference type="PROSITE" id="PS50977"/>
    </source>
</evidence>
<sequence length="212" mass="22656">MSTSNRYDGPVPEQRYHHGDLRRTLLEAARSSIEVDGVDALSLRQLARDAGVSHAAPGRHFRDKQALLDALAEDGFHRLTAALDEVTRGEVATSEEVRRRFDELAGGYVAFALAQPTLLTLMFGLKHAPDARAELIAAGHASMEVTMRVVDAAQRIGAIGPGDPQRIALTAFATFHGVATLASGGLLDGVPASDLVETASEIFWHGLQPTSP</sequence>
<keyword evidence="3" id="KW-0804">Transcription</keyword>
<keyword evidence="2 4" id="KW-0238">DNA-binding</keyword>
<gene>
    <name evidence="6" type="primary">betI_3</name>
    <name evidence="6" type="ORF">RS83_01245</name>
</gene>
<comment type="caution">
    <text evidence="6">The sequence shown here is derived from an EMBL/GenBank/DDBJ whole genome shotgun (WGS) entry which is preliminary data.</text>
</comment>
<reference evidence="6 7" key="1">
    <citation type="submission" date="2015-02" db="EMBL/GenBank/DDBJ databases">
        <title>Draft genome sequences of ten Microbacterium spp. with emphasis on heavy metal contaminated environments.</title>
        <authorList>
            <person name="Corretto E."/>
        </authorList>
    </citation>
    <scope>NUCLEOTIDE SEQUENCE [LARGE SCALE GENOMIC DNA]</scope>
    <source>
        <strain evidence="6 7">BEL4b</strain>
    </source>
</reference>
<evidence type="ECO:0000256" key="1">
    <source>
        <dbReference type="ARBA" id="ARBA00023015"/>
    </source>
</evidence>
<dbReference type="AlphaFoldDB" id="A0A0F0LAD8"/>
<dbReference type="Proteomes" id="UP000033640">
    <property type="component" value="Unassembled WGS sequence"/>
</dbReference>
<dbReference type="PROSITE" id="PS50977">
    <property type="entry name" value="HTH_TETR_2"/>
    <property type="match status" value="1"/>
</dbReference>
<dbReference type="InterPro" id="IPR036271">
    <property type="entry name" value="Tet_transcr_reg_TetR-rel_C_sf"/>
</dbReference>
<dbReference type="OrthoDB" id="3173376at2"/>
<dbReference type="Pfam" id="PF13305">
    <property type="entry name" value="TetR_C_33"/>
    <property type="match status" value="1"/>
</dbReference>
<organism evidence="6 7">
    <name type="scientific">Microbacterium oxydans</name>
    <dbReference type="NCBI Taxonomy" id="82380"/>
    <lineage>
        <taxon>Bacteria</taxon>
        <taxon>Bacillati</taxon>
        <taxon>Actinomycetota</taxon>
        <taxon>Actinomycetes</taxon>
        <taxon>Micrococcales</taxon>
        <taxon>Microbacteriaceae</taxon>
        <taxon>Microbacterium</taxon>
    </lineage>
</organism>